<dbReference type="InterPro" id="IPR029753">
    <property type="entry name" value="D-isomer_DH_CS"/>
</dbReference>
<dbReference type="InterPro" id="IPR006140">
    <property type="entry name" value="D-isomer_DH_NAD-bd"/>
</dbReference>
<dbReference type="CDD" id="cd12173">
    <property type="entry name" value="PGDH_4"/>
    <property type="match status" value="1"/>
</dbReference>
<dbReference type="InterPro" id="IPR006139">
    <property type="entry name" value="D-isomer_2_OHA_DH_cat_dom"/>
</dbReference>
<reference evidence="7 8" key="1">
    <citation type="submission" date="2022-08" db="EMBL/GenBank/DDBJ databases">
        <title>Bacterial and archaeal communities from various locations to study Microbial Dark Matter (Phase II).</title>
        <authorList>
            <person name="Stepanauskas R."/>
        </authorList>
    </citation>
    <scope>NUCLEOTIDE SEQUENCE [LARGE SCALE GENOMIC DNA]</scope>
    <source>
        <strain evidence="7 8">PD1</strain>
    </source>
</reference>
<dbReference type="InterPro" id="IPR036291">
    <property type="entry name" value="NAD(P)-bd_dom_sf"/>
</dbReference>
<comment type="caution">
    <text evidence="7">The sequence shown here is derived from an EMBL/GenBank/DDBJ whole genome shotgun (WGS) entry which is preliminary data.</text>
</comment>
<keyword evidence="3" id="KW-0520">NAD</keyword>
<organism evidence="7 8">
    <name type="scientific">Candidatus Fervidibacter sacchari</name>
    <dbReference type="NCBI Taxonomy" id="1448929"/>
    <lineage>
        <taxon>Bacteria</taxon>
        <taxon>Candidatus Fervidibacterota</taxon>
        <taxon>Candidatus Fervidibacter</taxon>
    </lineage>
</organism>
<dbReference type="Gene3D" id="3.40.50.720">
    <property type="entry name" value="NAD(P)-binding Rossmann-like Domain"/>
    <property type="match status" value="2"/>
</dbReference>
<feature type="domain" description="D-isomer specific 2-hydroxyacid dehydrogenase NAD-binding" evidence="6">
    <location>
        <begin position="105"/>
        <end position="281"/>
    </location>
</feature>
<gene>
    <name evidence="7" type="ORF">M2350_000424</name>
</gene>
<feature type="domain" description="D-isomer specific 2-hydroxyacid dehydrogenase catalytic" evidence="5">
    <location>
        <begin position="7"/>
        <end position="310"/>
    </location>
</feature>
<evidence type="ECO:0000256" key="3">
    <source>
        <dbReference type="ARBA" id="ARBA00023027"/>
    </source>
</evidence>
<dbReference type="RefSeq" id="WP_259093150.1">
    <property type="nucleotide sequence ID" value="NZ_CP130454.1"/>
</dbReference>
<evidence type="ECO:0000256" key="1">
    <source>
        <dbReference type="ARBA" id="ARBA00005854"/>
    </source>
</evidence>
<dbReference type="SUPFAM" id="SSF52283">
    <property type="entry name" value="Formate/glycerate dehydrogenase catalytic domain-like"/>
    <property type="match status" value="1"/>
</dbReference>
<keyword evidence="8" id="KW-1185">Reference proteome</keyword>
<sequence>MRPLVVLCGTFPAVAEERLSREVEVKRISIDRNELLLALSEADGLILRNMPYVDDEILSHAPKLKVIGRFGVGVDNVDLDAAKKRGVRVVYTPGVNADAVAEHTFALLLALAKRLLFWHEALLKGEYRLRWTEQSTEVQEKTLGIVGFGHVGRAVAERAKAFKMRVLAHDPFVPPEVVTSFGAESVGLEELLSHSDFITLHVPLTDETKGLINRDRVALMKHGAFLINTSRGEVCDLDALYEGLRSGKLAGVALDVFPNEPPDLSHPIFNHPNFIGTPHVASHTPETLNRMALVVVEQVLKVLRGEEPDFGVV</sequence>
<name>A0ABT2EJC5_9BACT</name>
<dbReference type="Pfam" id="PF00389">
    <property type="entry name" value="2-Hacid_dh"/>
    <property type="match status" value="1"/>
</dbReference>
<dbReference type="PANTHER" id="PTHR42938">
    <property type="entry name" value="FORMATE DEHYDROGENASE 1"/>
    <property type="match status" value="1"/>
</dbReference>
<dbReference type="Proteomes" id="UP001204798">
    <property type="component" value="Unassembled WGS sequence"/>
</dbReference>
<proteinExistence type="inferred from homology"/>
<dbReference type="PROSITE" id="PS00065">
    <property type="entry name" value="D_2_HYDROXYACID_DH_1"/>
    <property type="match status" value="1"/>
</dbReference>
<dbReference type="SUPFAM" id="SSF51735">
    <property type="entry name" value="NAD(P)-binding Rossmann-fold domains"/>
    <property type="match status" value="1"/>
</dbReference>
<evidence type="ECO:0000313" key="8">
    <source>
        <dbReference type="Proteomes" id="UP001204798"/>
    </source>
</evidence>
<evidence type="ECO:0000313" key="7">
    <source>
        <dbReference type="EMBL" id="MCS3918027.1"/>
    </source>
</evidence>
<evidence type="ECO:0000259" key="5">
    <source>
        <dbReference type="Pfam" id="PF00389"/>
    </source>
</evidence>
<protein>
    <submittedName>
        <fullName evidence="7">D-3-phosphoglycerate dehydrogenase</fullName>
    </submittedName>
</protein>
<evidence type="ECO:0000256" key="4">
    <source>
        <dbReference type="RuleBase" id="RU003719"/>
    </source>
</evidence>
<dbReference type="InterPro" id="IPR029752">
    <property type="entry name" value="D-isomer_DH_CS1"/>
</dbReference>
<comment type="similarity">
    <text evidence="1 4">Belongs to the D-isomer specific 2-hydroxyacid dehydrogenase family.</text>
</comment>
<evidence type="ECO:0000256" key="2">
    <source>
        <dbReference type="ARBA" id="ARBA00023002"/>
    </source>
</evidence>
<dbReference type="PANTHER" id="PTHR42938:SF9">
    <property type="entry name" value="FORMATE DEHYDROGENASE 1"/>
    <property type="match status" value="1"/>
</dbReference>
<dbReference type="EMBL" id="JANUCP010000001">
    <property type="protein sequence ID" value="MCS3918027.1"/>
    <property type="molecule type" value="Genomic_DNA"/>
</dbReference>
<keyword evidence="2 4" id="KW-0560">Oxidoreductase</keyword>
<dbReference type="Pfam" id="PF02826">
    <property type="entry name" value="2-Hacid_dh_C"/>
    <property type="match status" value="1"/>
</dbReference>
<dbReference type="PROSITE" id="PS00670">
    <property type="entry name" value="D_2_HYDROXYACID_DH_2"/>
    <property type="match status" value="1"/>
</dbReference>
<accession>A0ABT2EJC5</accession>
<evidence type="ECO:0000259" key="6">
    <source>
        <dbReference type="Pfam" id="PF02826"/>
    </source>
</evidence>
<dbReference type="PROSITE" id="PS00671">
    <property type="entry name" value="D_2_HYDROXYACID_DH_3"/>
    <property type="match status" value="1"/>
</dbReference>